<gene>
    <name evidence="1" type="ORF">SKC38_06080</name>
</gene>
<comment type="caution">
    <text evidence="1">The sequence shown here is derived from an EMBL/GenBank/DDBJ whole genome shotgun (WGS) entry which is preliminary data.</text>
</comment>
<evidence type="ECO:0000313" key="2">
    <source>
        <dbReference type="Proteomes" id="UP001598114"/>
    </source>
</evidence>
<keyword evidence="2" id="KW-1185">Reference proteome</keyword>
<organism evidence="1 2">
    <name type="scientific">Aquirufa echingensis</name>
    <dbReference type="NCBI Taxonomy" id="3096516"/>
    <lineage>
        <taxon>Bacteria</taxon>
        <taxon>Pseudomonadati</taxon>
        <taxon>Bacteroidota</taxon>
        <taxon>Cytophagia</taxon>
        <taxon>Cytophagales</taxon>
        <taxon>Flectobacillaceae</taxon>
        <taxon>Aquirufa</taxon>
    </lineage>
</organism>
<dbReference type="RefSeq" id="WP_377976028.1">
    <property type="nucleotide sequence ID" value="NZ_JBBKYA010000003.1"/>
</dbReference>
<name>A0ABW6CXW9_9BACT</name>
<evidence type="ECO:0000313" key="1">
    <source>
        <dbReference type="EMBL" id="MFD3275788.1"/>
    </source>
</evidence>
<proteinExistence type="predicted"/>
<accession>A0ABW6CXW9</accession>
<reference evidence="1 2" key="1">
    <citation type="submission" date="2024-03" db="EMBL/GenBank/DDBJ databases">
        <title>Aquirufa genome sequencing.</title>
        <authorList>
            <person name="Pitt A."/>
            <person name="Hahn M.W."/>
        </authorList>
    </citation>
    <scope>NUCLEOTIDE SEQUENCE [LARGE SCALE GENOMIC DNA]</scope>
    <source>
        <strain evidence="1 2">PLAD-142S6K</strain>
    </source>
</reference>
<evidence type="ECO:0008006" key="3">
    <source>
        <dbReference type="Google" id="ProtNLM"/>
    </source>
</evidence>
<sequence length="173" mass="20510">MFSSLFYILILIFQSFYAESNFSYNQQIRQINDLVSHRDFRNAYQQITKLEEKSIFTKNDLTRMRRNLALKVRVRSADNYDNPRTLNDFVINSLSLYENKNYNASMAFCKSIIVDQPVVSDSLIKLFEILAFHAPLKNKTKPQIKQQTSFKNMRLNEAMNLLDLMKRKEKTLF</sequence>
<protein>
    <recommendedName>
        <fullName evidence="3">Tetratricopeptide repeat protein</fullName>
    </recommendedName>
</protein>
<dbReference type="Proteomes" id="UP001598114">
    <property type="component" value="Unassembled WGS sequence"/>
</dbReference>
<dbReference type="EMBL" id="JBBKYA010000003">
    <property type="protein sequence ID" value="MFD3275788.1"/>
    <property type="molecule type" value="Genomic_DNA"/>
</dbReference>